<gene>
    <name evidence="2" type="ORF">O181_019035</name>
</gene>
<feature type="compositionally biased region" description="Polar residues" evidence="1">
    <location>
        <begin position="32"/>
        <end position="50"/>
    </location>
</feature>
<dbReference type="Proteomes" id="UP000765509">
    <property type="component" value="Unassembled WGS sequence"/>
</dbReference>
<evidence type="ECO:0000256" key="1">
    <source>
        <dbReference type="SAM" id="MobiDB-lite"/>
    </source>
</evidence>
<proteinExistence type="predicted"/>
<sequence>MAKNSKNLKLAQGPRTPKLAQGLRAPKLAQGPKTQAMASGDNQMPPSSLNKRVPPQDQGHPWPKSVGTRGGLNYSISNQVLKFTTHLKGGLQPFSLTIYDGNPKVIQAPQPLYFQVLLFHLRILQGVISRVFEHQESFQGKKHSLENSTVCTGCIQASCMELTLLVQFIFQCGNSRHTAKASRWPDLYWPISVNTAG</sequence>
<reference evidence="2" key="1">
    <citation type="submission" date="2021-03" db="EMBL/GenBank/DDBJ databases">
        <title>Draft genome sequence of rust myrtle Austropuccinia psidii MF-1, a brazilian biotype.</title>
        <authorList>
            <person name="Quecine M.C."/>
            <person name="Pachon D.M.R."/>
            <person name="Bonatelli M.L."/>
            <person name="Correr F.H."/>
            <person name="Franceschini L.M."/>
            <person name="Leite T.F."/>
            <person name="Margarido G.R.A."/>
            <person name="Almeida C.A."/>
            <person name="Ferrarezi J.A."/>
            <person name="Labate C.A."/>
        </authorList>
    </citation>
    <scope>NUCLEOTIDE SEQUENCE</scope>
    <source>
        <strain evidence="2">MF-1</strain>
    </source>
</reference>
<evidence type="ECO:0000313" key="2">
    <source>
        <dbReference type="EMBL" id="MBW0479320.1"/>
    </source>
</evidence>
<accession>A0A9Q3GUM2</accession>
<name>A0A9Q3GUM2_9BASI</name>
<organism evidence="2 3">
    <name type="scientific">Austropuccinia psidii MF-1</name>
    <dbReference type="NCBI Taxonomy" id="1389203"/>
    <lineage>
        <taxon>Eukaryota</taxon>
        <taxon>Fungi</taxon>
        <taxon>Dikarya</taxon>
        <taxon>Basidiomycota</taxon>
        <taxon>Pucciniomycotina</taxon>
        <taxon>Pucciniomycetes</taxon>
        <taxon>Pucciniales</taxon>
        <taxon>Sphaerophragmiaceae</taxon>
        <taxon>Austropuccinia</taxon>
    </lineage>
</organism>
<comment type="caution">
    <text evidence="2">The sequence shown here is derived from an EMBL/GenBank/DDBJ whole genome shotgun (WGS) entry which is preliminary data.</text>
</comment>
<keyword evidence="3" id="KW-1185">Reference proteome</keyword>
<dbReference type="EMBL" id="AVOT02005537">
    <property type="protein sequence ID" value="MBW0479320.1"/>
    <property type="molecule type" value="Genomic_DNA"/>
</dbReference>
<feature type="region of interest" description="Disordered" evidence="1">
    <location>
        <begin position="1"/>
        <end position="64"/>
    </location>
</feature>
<evidence type="ECO:0000313" key="3">
    <source>
        <dbReference type="Proteomes" id="UP000765509"/>
    </source>
</evidence>
<dbReference type="AlphaFoldDB" id="A0A9Q3GUM2"/>
<protein>
    <submittedName>
        <fullName evidence="2">Uncharacterized protein</fullName>
    </submittedName>
</protein>